<dbReference type="AlphaFoldDB" id="A0A1Q3BPY4"/>
<dbReference type="SUPFAM" id="SSF52096">
    <property type="entry name" value="ClpP/crotonase"/>
    <property type="match status" value="1"/>
</dbReference>
<dbReference type="OrthoDB" id="16820at2759"/>
<keyword evidence="1 2" id="KW-0378">Hydrolase</keyword>
<reference evidence="5" key="1">
    <citation type="submission" date="2016-04" db="EMBL/GenBank/DDBJ databases">
        <title>Cephalotus genome sequencing.</title>
        <authorList>
            <person name="Fukushima K."/>
            <person name="Hasebe M."/>
            <person name="Fang X."/>
        </authorList>
    </citation>
    <scope>NUCLEOTIDE SEQUENCE [LARGE SCALE GENOMIC DNA]</scope>
    <source>
        <strain evidence="5">cv. St1</strain>
    </source>
</reference>
<dbReference type="STRING" id="3775.A0A1Q3BPY4"/>
<evidence type="ECO:0000313" key="4">
    <source>
        <dbReference type="EMBL" id="GAV69924.1"/>
    </source>
</evidence>
<feature type="domain" description="Enoyl-CoA hydratase/isomerase" evidence="3">
    <location>
        <begin position="10"/>
        <end position="273"/>
    </location>
</feature>
<dbReference type="Proteomes" id="UP000187406">
    <property type="component" value="Unassembled WGS sequence"/>
</dbReference>
<dbReference type="CDD" id="cd06558">
    <property type="entry name" value="crotonase-like"/>
    <property type="match status" value="1"/>
</dbReference>
<dbReference type="EMBL" id="BDDD01000763">
    <property type="protein sequence ID" value="GAV69924.1"/>
    <property type="molecule type" value="Genomic_DNA"/>
</dbReference>
<proteinExistence type="inferred from homology"/>
<accession>A0A1Q3BPY4</accession>
<comment type="pathway">
    <text evidence="2">Amino-acid degradation; L-valine degradation.</text>
</comment>
<dbReference type="InParanoid" id="A0A1Q3BPY4"/>
<dbReference type="Gene3D" id="3.90.226.10">
    <property type="entry name" value="2-enoyl-CoA Hydratase, Chain A, domain 1"/>
    <property type="match status" value="1"/>
</dbReference>
<dbReference type="PANTHER" id="PTHR43176">
    <property type="entry name" value="3-HYDROXYISOBUTYRYL-COA HYDROLASE-RELATED"/>
    <property type="match status" value="1"/>
</dbReference>
<dbReference type="Pfam" id="PF16113">
    <property type="entry name" value="ECH_2"/>
    <property type="match status" value="1"/>
</dbReference>
<protein>
    <recommendedName>
        <fullName evidence="2">3-hydroxyisobutyryl-CoA hydrolase</fullName>
        <shortName evidence="2">HIB-CoA hydrolase</shortName>
        <shortName evidence="2">HIBYL-CoA-H</shortName>
        <ecNumber evidence="2">3.1.2.4</ecNumber>
    </recommendedName>
    <alternativeName>
        <fullName evidence="2">3-hydroxyisobutyryl-coenzyme A hydrolase</fullName>
    </alternativeName>
</protein>
<dbReference type="GO" id="GO:0003860">
    <property type="term" value="F:3-hydroxyisobutyryl-CoA hydrolase activity"/>
    <property type="evidence" value="ECO:0007669"/>
    <property type="project" value="UniProtKB-UniRule"/>
</dbReference>
<keyword evidence="5" id="KW-1185">Reference proteome</keyword>
<comment type="caution">
    <text evidence="4">The sequence shown here is derived from an EMBL/GenBank/DDBJ whole genome shotgun (WGS) entry which is preliminary data.</text>
</comment>
<dbReference type="InterPro" id="IPR032259">
    <property type="entry name" value="HIBYL-CoA-H"/>
</dbReference>
<evidence type="ECO:0000256" key="2">
    <source>
        <dbReference type="RuleBase" id="RU369070"/>
    </source>
</evidence>
<comment type="similarity">
    <text evidence="2">Belongs to the enoyl-CoA hydratase/isomerase family.</text>
</comment>
<dbReference type="PANTHER" id="PTHR43176:SF6">
    <property type="entry name" value="3-HYDROXYISOBUTYRYL-COA HYDROLASE"/>
    <property type="match status" value="1"/>
</dbReference>
<gene>
    <name evidence="4" type="ORF">CFOL_v3_13424</name>
</gene>
<organism evidence="4 5">
    <name type="scientific">Cephalotus follicularis</name>
    <name type="common">Albany pitcher plant</name>
    <dbReference type="NCBI Taxonomy" id="3775"/>
    <lineage>
        <taxon>Eukaryota</taxon>
        <taxon>Viridiplantae</taxon>
        <taxon>Streptophyta</taxon>
        <taxon>Embryophyta</taxon>
        <taxon>Tracheophyta</taxon>
        <taxon>Spermatophyta</taxon>
        <taxon>Magnoliopsida</taxon>
        <taxon>eudicotyledons</taxon>
        <taxon>Gunneridae</taxon>
        <taxon>Pentapetalae</taxon>
        <taxon>rosids</taxon>
        <taxon>fabids</taxon>
        <taxon>Oxalidales</taxon>
        <taxon>Cephalotaceae</taxon>
        <taxon>Cephalotus</taxon>
    </lineage>
</organism>
<evidence type="ECO:0000259" key="3">
    <source>
        <dbReference type="Pfam" id="PF16113"/>
    </source>
</evidence>
<sequence length="300" mass="33751">FNIGHWSFGATFHKKQFTLDYLVATYEKPLVSIMNGIVMGGGAGISMQGTFRIVTETTTFAMPEVKIGLCPDVGASYFLSRLPGFLGEYLALTSARMDGADILACGLATHFVLSKDLPALEISLCEVTTSDKNVISHIIDRFLYKPQLKKESPLKRMEIINKCFSRDTVEEILSSLEAVEKDGDNLIIDSIKSMKSASPTSLKVSLKSMREGRRQSLEQCLLREYYICCHLARMTVTKDFLEGSRALVLDKRRPKWEPSQLELVTESMVNQHFLKIEDDNFDNLELPPRTNRINKAKAKL</sequence>
<dbReference type="EC" id="3.1.2.4" evidence="2"/>
<comment type="function">
    <text evidence="2">Hydrolyzes 3-hydroxyisobutyryl-CoA (HIBYL-CoA), a saline catabolite. Has high activity toward isobutyryl-CoA. Could be an isobutyryl-CoA dehydrogenase that functions in valine catabolism.</text>
</comment>
<feature type="non-terminal residue" evidence="4">
    <location>
        <position position="1"/>
    </location>
</feature>
<dbReference type="InterPro" id="IPR045004">
    <property type="entry name" value="ECH_dom"/>
</dbReference>
<evidence type="ECO:0000313" key="5">
    <source>
        <dbReference type="Proteomes" id="UP000187406"/>
    </source>
</evidence>
<name>A0A1Q3BPY4_CEPFO</name>
<dbReference type="InterPro" id="IPR029045">
    <property type="entry name" value="ClpP/crotonase-like_dom_sf"/>
</dbReference>
<comment type="catalytic activity">
    <reaction evidence="2">
        <text>3-hydroxy-2-methylpropanoyl-CoA + H2O = 3-hydroxy-2-methylpropanoate + CoA + H(+)</text>
        <dbReference type="Rhea" id="RHEA:20888"/>
        <dbReference type="ChEBI" id="CHEBI:11805"/>
        <dbReference type="ChEBI" id="CHEBI:15377"/>
        <dbReference type="ChEBI" id="CHEBI:15378"/>
        <dbReference type="ChEBI" id="CHEBI:57287"/>
        <dbReference type="ChEBI" id="CHEBI:57340"/>
        <dbReference type="EC" id="3.1.2.4"/>
    </reaction>
</comment>
<evidence type="ECO:0000256" key="1">
    <source>
        <dbReference type="ARBA" id="ARBA00022801"/>
    </source>
</evidence>
<dbReference type="GO" id="GO:0006574">
    <property type="term" value="P:L-valine catabolic process"/>
    <property type="evidence" value="ECO:0007669"/>
    <property type="project" value="UniProtKB-UniRule"/>
</dbReference>